<evidence type="ECO:0000256" key="4">
    <source>
        <dbReference type="ARBA" id="ARBA00023098"/>
    </source>
</evidence>
<evidence type="ECO:0000256" key="3">
    <source>
        <dbReference type="ARBA" id="ARBA00022679"/>
    </source>
</evidence>
<dbReference type="PANTHER" id="PTHR37323:SF1">
    <property type="entry name" value="L-ORNITHINE N(ALPHA)-ACYLTRANSFERASE"/>
    <property type="match status" value="1"/>
</dbReference>
<dbReference type="GO" id="GO:0043810">
    <property type="term" value="F:ornithine-acyl [acyl carrier protein] N-acyltransferase activity"/>
    <property type="evidence" value="ECO:0007669"/>
    <property type="project" value="UniProtKB-EC"/>
</dbReference>
<evidence type="ECO:0000256" key="8">
    <source>
        <dbReference type="ARBA" id="ARBA00039866"/>
    </source>
</evidence>
<comment type="similarity">
    <text evidence="6">Belongs to the acetyltransferase family. OlsB subfamily.</text>
</comment>
<evidence type="ECO:0000256" key="6">
    <source>
        <dbReference type="ARBA" id="ARBA00038095"/>
    </source>
</evidence>
<dbReference type="Pfam" id="PF13444">
    <property type="entry name" value="Acetyltransf_5"/>
    <property type="match status" value="1"/>
</dbReference>
<organism evidence="11 12">
    <name type="scientific">Salipiger abyssi</name>
    <dbReference type="NCBI Taxonomy" id="1250539"/>
    <lineage>
        <taxon>Bacteria</taxon>
        <taxon>Pseudomonadati</taxon>
        <taxon>Pseudomonadota</taxon>
        <taxon>Alphaproteobacteria</taxon>
        <taxon>Rhodobacterales</taxon>
        <taxon>Roseobacteraceae</taxon>
        <taxon>Salipiger</taxon>
    </lineage>
</organism>
<evidence type="ECO:0000256" key="2">
    <source>
        <dbReference type="ARBA" id="ARBA00022516"/>
    </source>
</evidence>
<dbReference type="EC" id="2.3.2.30" evidence="7"/>
<dbReference type="Gene3D" id="3.40.630.30">
    <property type="match status" value="1"/>
</dbReference>
<evidence type="ECO:0000256" key="5">
    <source>
        <dbReference type="ARBA" id="ARBA00023315"/>
    </source>
</evidence>
<comment type="catalytic activity">
    <reaction evidence="10">
        <text>a (3R)-hydroxyacyl-[ACP] + L-ornithine = a lyso-ornithine lipid + holo-[ACP] + H(+)</text>
        <dbReference type="Rhea" id="RHEA:20633"/>
        <dbReference type="Rhea" id="RHEA-COMP:9685"/>
        <dbReference type="Rhea" id="RHEA-COMP:9945"/>
        <dbReference type="ChEBI" id="CHEBI:15378"/>
        <dbReference type="ChEBI" id="CHEBI:46911"/>
        <dbReference type="ChEBI" id="CHEBI:64479"/>
        <dbReference type="ChEBI" id="CHEBI:78827"/>
        <dbReference type="ChEBI" id="CHEBI:138482"/>
        <dbReference type="EC" id="2.3.2.30"/>
    </reaction>
    <physiologicalReaction direction="left-to-right" evidence="10">
        <dbReference type="Rhea" id="RHEA:20634"/>
    </physiologicalReaction>
</comment>
<evidence type="ECO:0000256" key="10">
    <source>
        <dbReference type="ARBA" id="ARBA00047785"/>
    </source>
</evidence>
<keyword evidence="4" id="KW-0443">Lipid metabolism</keyword>
<dbReference type="PANTHER" id="PTHR37323">
    <property type="entry name" value="GCN5-RELATED N-ACETYLTRANSFERASE"/>
    <property type="match status" value="1"/>
</dbReference>
<dbReference type="InterPro" id="IPR016181">
    <property type="entry name" value="Acyl_CoA_acyltransferase"/>
</dbReference>
<keyword evidence="3" id="KW-0808">Transferase</keyword>
<dbReference type="Proteomes" id="UP000187059">
    <property type="component" value="Chromosome"/>
</dbReference>
<dbReference type="GO" id="GO:0006629">
    <property type="term" value="P:lipid metabolic process"/>
    <property type="evidence" value="ECO:0007669"/>
    <property type="project" value="UniProtKB-KW"/>
</dbReference>
<evidence type="ECO:0000313" key="11">
    <source>
        <dbReference type="EMBL" id="APZ54490.1"/>
    </source>
</evidence>
<sequence length="255" mass="27535">MSPRQDNGAAGEGPVILLRRGRYRVRLAESDADLAAAQALRGRAFFGETGPSDADGFDPLCRHVLVEDDAGGAPLACFRYLWLEDGAAITESYAAQYYDLSRLDGFGGPMLELGRFCIRPGPSDPDILRLAWGAITGLVDSGGAKLLFGCASFQGTDPARYAAAFAHLRARHAAPERWRVGEKARERVRFPEEGADARAAMKLIPPLLRTYLGMGGWVSDHAVVDRAMNTLHVFTGVEVAAIPPARVRALRAITD</sequence>
<dbReference type="AlphaFoldDB" id="A0A1P8UYM6"/>
<dbReference type="STRING" id="1250539.Ga0080574_TMP4156"/>
<gene>
    <name evidence="11" type="ORF">Ga0080574_TMP4156</name>
</gene>
<dbReference type="InterPro" id="IPR052351">
    <property type="entry name" value="Ornithine_N-alpha-AT"/>
</dbReference>
<comment type="pathway">
    <text evidence="1">Lipid metabolism.</text>
</comment>
<name>A0A1P8UYM6_9RHOB</name>
<comment type="function">
    <text evidence="9">Catalyzes the first step in the biosynthesis of ornithine lipids, which are phosphorus-free membrane lipids. Catalyzes the 3-hydroxyacyl-acyl carrier protein-dependent acylation of ornithine to form lyso-ornithine lipid (LOL).</text>
</comment>
<proteinExistence type="inferred from homology"/>
<accession>A0A1P8UYM6</accession>
<dbReference type="EMBL" id="CP015093">
    <property type="protein sequence ID" value="APZ54490.1"/>
    <property type="molecule type" value="Genomic_DNA"/>
</dbReference>
<keyword evidence="2" id="KW-0444">Lipid biosynthesis</keyword>
<reference evidence="11 12" key="1">
    <citation type="submission" date="2016-04" db="EMBL/GenBank/DDBJ databases">
        <title>Deep-sea bacteria in the southern Pacific.</title>
        <authorList>
            <person name="Tang K."/>
        </authorList>
    </citation>
    <scope>NUCLEOTIDE SEQUENCE [LARGE SCALE GENOMIC DNA]</scope>
    <source>
        <strain evidence="11 12">JLT2014</strain>
    </source>
</reference>
<dbReference type="SUPFAM" id="SSF55729">
    <property type="entry name" value="Acyl-CoA N-acyltransferases (Nat)"/>
    <property type="match status" value="1"/>
</dbReference>
<evidence type="ECO:0000313" key="12">
    <source>
        <dbReference type="Proteomes" id="UP000187059"/>
    </source>
</evidence>
<protein>
    <recommendedName>
        <fullName evidence="8">L-ornithine N(alpha)-acyltransferase</fullName>
        <ecNumber evidence="7">2.3.2.30</ecNumber>
    </recommendedName>
</protein>
<dbReference type="RefSeq" id="WP_076704039.1">
    <property type="nucleotide sequence ID" value="NZ_CP015093.1"/>
</dbReference>
<evidence type="ECO:0000256" key="7">
    <source>
        <dbReference type="ARBA" id="ARBA00039058"/>
    </source>
</evidence>
<keyword evidence="12" id="KW-1185">Reference proteome</keyword>
<dbReference type="OrthoDB" id="9787072at2"/>
<evidence type="ECO:0000256" key="1">
    <source>
        <dbReference type="ARBA" id="ARBA00005189"/>
    </source>
</evidence>
<evidence type="ECO:0000256" key="9">
    <source>
        <dbReference type="ARBA" id="ARBA00045724"/>
    </source>
</evidence>
<dbReference type="KEGG" id="paby:Ga0080574_TMP4156"/>
<keyword evidence="5" id="KW-0012">Acyltransferase</keyword>